<gene>
    <name evidence="2" type="ORF">PPROV_000276300</name>
</gene>
<name>A0A830HF92_9CHLO</name>
<evidence type="ECO:0000256" key="1">
    <source>
        <dbReference type="SAM" id="MobiDB-lite"/>
    </source>
</evidence>
<reference evidence="2" key="1">
    <citation type="submission" date="2020-10" db="EMBL/GenBank/DDBJ databases">
        <title>Unveiling of a novel bifunctional photoreceptor, Dualchrome1, isolated from a cosmopolitan green alga.</title>
        <authorList>
            <person name="Suzuki S."/>
            <person name="Kawachi M."/>
        </authorList>
    </citation>
    <scope>NUCLEOTIDE SEQUENCE</scope>
    <source>
        <strain evidence="2">NIES 2893</strain>
    </source>
</reference>
<evidence type="ECO:0000313" key="2">
    <source>
        <dbReference type="EMBL" id="GHP04009.1"/>
    </source>
</evidence>
<sequence length="454" mass="49285">MLEAGGQIDTPAARAAAFAQAEAERNAKPWLGDGDVELDEDGRPWWHMRRRTNARKGDPELETEKARALSVAAALGGQALNRGRFPAIFSLLTLVRGATVGNTMDELELREKKEVMRETGHISKTTEKVRRTSPHTIVCMSKVTALTVHRDEIYQMPSTALQGIATVMDWRRDLIDMCLDVIARRIGEAPANQPTPLSFPAPPELSPRPGAYGFKHSRPAGSDMGTGLLPAITEGTSPGHRARLSGGGSGGRLAYSVKSTIPRTPGRTAAVTQHKPTVQLPQLPSLLEETAGYNRRATISRSDEISTPSGVHTDRTHYRISIKRQLAASGAGLRLPHFRTTTSLNNIGKLVLSQANEYGDDDLGEGAATGEGKSGISTMQVTPAKASATGRKVQGVLGAGGDDGWKTDRQTPKKPLRNAEAQDNDRKRFHRLRTIAKFDLPDERRRQIERLLAG</sequence>
<protein>
    <submittedName>
        <fullName evidence="2">Uncharacterized protein</fullName>
    </submittedName>
</protein>
<keyword evidence="3" id="KW-1185">Reference proteome</keyword>
<evidence type="ECO:0000313" key="3">
    <source>
        <dbReference type="Proteomes" id="UP000660262"/>
    </source>
</evidence>
<organism evidence="2 3">
    <name type="scientific">Pycnococcus provasolii</name>
    <dbReference type="NCBI Taxonomy" id="41880"/>
    <lineage>
        <taxon>Eukaryota</taxon>
        <taxon>Viridiplantae</taxon>
        <taxon>Chlorophyta</taxon>
        <taxon>Pseudoscourfieldiophyceae</taxon>
        <taxon>Pseudoscourfieldiales</taxon>
        <taxon>Pycnococcaceae</taxon>
        <taxon>Pycnococcus</taxon>
    </lineage>
</organism>
<dbReference type="EMBL" id="BNJQ01000006">
    <property type="protein sequence ID" value="GHP04009.1"/>
    <property type="molecule type" value="Genomic_DNA"/>
</dbReference>
<comment type="caution">
    <text evidence="2">The sequence shown here is derived from an EMBL/GenBank/DDBJ whole genome shotgun (WGS) entry which is preliminary data.</text>
</comment>
<dbReference type="Proteomes" id="UP000660262">
    <property type="component" value="Unassembled WGS sequence"/>
</dbReference>
<feature type="region of interest" description="Disordered" evidence="1">
    <location>
        <begin position="362"/>
        <end position="428"/>
    </location>
</feature>
<dbReference type="AlphaFoldDB" id="A0A830HF92"/>
<proteinExistence type="predicted"/>
<accession>A0A830HF92</accession>